<proteinExistence type="inferred from homology"/>
<dbReference type="PANTHER" id="PTHR43281">
    <property type="entry name" value="FARNESYL DIPHOSPHATE SYNTHASE"/>
    <property type="match status" value="1"/>
</dbReference>
<dbReference type="AlphaFoldDB" id="A0A4P6YVD7"/>
<evidence type="ECO:0000256" key="10">
    <source>
        <dbReference type="ARBA" id="ARBA00032873"/>
    </source>
</evidence>
<dbReference type="NCBIfam" id="NF045485">
    <property type="entry name" value="FPPsyn"/>
    <property type="match status" value="1"/>
</dbReference>
<name>A0A4P6YVD7_9LACO</name>
<keyword evidence="6" id="KW-0479">Metal-binding</keyword>
<sequence>MTQNYRDFYDEYVPLISKQMATDLATLDAPAVLKEAMLYSINAGGKRLRPLMTLAIYHAFGHTIDTSIIRVASALELVHTYSLIHDDLPAMDNDDLRRGLPTSHKRFGEANAILAGDALLTQAFVWLANNQLPATVQVQLVRQLAVAAGATGMVGGQVEDMLGAQKTYDLSELQQVHNRKTGALLSYATQAGALMAQVDVAIVKQLGEFGQVYGLAFQIQDDLLDVTDNTDFERNTYPKLLGLDGAKAALQTNVEHARQIIEQIAATVTFDHELVSGFLSYFERKN</sequence>
<dbReference type="PROSITE" id="PS00723">
    <property type="entry name" value="POLYPRENYL_SYNTHASE_1"/>
    <property type="match status" value="1"/>
</dbReference>
<dbReference type="Gene3D" id="1.10.600.10">
    <property type="entry name" value="Farnesyl Diphosphate Synthase"/>
    <property type="match status" value="1"/>
</dbReference>
<comment type="cofactor">
    <cofactor evidence="1">
        <name>Mg(2+)</name>
        <dbReference type="ChEBI" id="CHEBI:18420"/>
    </cofactor>
</comment>
<evidence type="ECO:0000256" key="7">
    <source>
        <dbReference type="ARBA" id="ARBA00022842"/>
    </source>
</evidence>
<dbReference type="GO" id="GO:0046872">
    <property type="term" value="F:metal ion binding"/>
    <property type="evidence" value="ECO:0007669"/>
    <property type="project" value="UniProtKB-KW"/>
</dbReference>
<evidence type="ECO:0000256" key="5">
    <source>
        <dbReference type="ARBA" id="ARBA00022679"/>
    </source>
</evidence>
<keyword evidence="8" id="KW-0414">Isoprene biosynthesis</keyword>
<dbReference type="Pfam" id="PF00348">
    <property type="entry name" value="polyprenyl_synt"/>
    <property type="match status" value="1"/>
</dbReference>
<organism evidence="13 14">
    <name type="scientific">Periweissella cryptocerci</name>
    <dbReference type="NCBI Taxonomy" id="2506420"/>
    <lineage>
        <taxon>Bacteria</taxon>
        <taxon>Bacillati</taxon>
        <taxon>Bacillota</taxon>
        <taxon>Bacilli</taxon>
        <taxon>Lactobacillales</taxon>
        <taxon>Lactobacillaceae</taxon>
        <taxon>Periweissella</taxon>
    </lineage>
</organism>
<keyword evidence="5 12" id="KW-0808">Transferase</keyword>
<keyword evidence="14" id="KW-1185">Reference proteome</keyword>
<dbReference type="SUPFAM" id="SSF48576">
    <property type="entry name" value="Terpenoid synthases"/>
    <property type="match status" value="1"/>
</dbReference>
<protein>
    <recommendedName>
        <fullName evidence="4">Farnesyl diphosphate synthase</fullName>
        <ecNumber evidence="3">2.5.1.10</ecNumber>
    </recommendedName>
    <alternativeName>
        <fullName evidence="10">(2E,6E)-farnesyl diphosphate synthase</fullName>
    </alternativeName>
    <alternativeName>
        <fullName evidence="9">Geranyltranstransferase</fullName>
    </alternativeName>
</protein>
<evidence type="ECO:0000313" key="13">
    <source>
        <dbReference type="EMBL" id="QBO36754.1"/>
    </source>
</evidence>
<dbReference type="SFLD" id="SFLDS00005">
    <property type="entry name" value="Isoprenoid_Synthase_Type_I"/>
    <property type="match status" value="1"/>
</dbReference>
<dbReference type="EMBL" id="CP037940">
    <property type="protein sequence ID" value="QBO36754.1"/>
    <property type="molecule type" value="Genomic_DNA"/>
</dbReference>
<evidence type="ECO:0000256" key="6">
    <source>
        <dbReference type="ARBA" id="ARBA00022723"/>
    </source>
</evidence>
<dbReference type="EC" id="2.5.1.10" evidence="3"/>
<evidence type="ECO:0000256" key="11">
    <source>
        <dbReference type="ARBA" id="ARBA00049399"/>
    </source>
</evidence>
<dbReference type="FunFam" id="1.10.600.10:FF:000001">
    <property type="entry name" value="Geranylgeranyl diphosphate synthase"/>
    <property type="match status" value="1"/>
</dbReference>
<evidence type="ECO:0000256" key="3">
    <source>
        <dbReference type="ARBA" id="ARBA00012439"/>
    </source>
</evidence>
<dbReference type="PANTHER" id="PTHR43281:SF1">
    <property type="entry name" value="FARNESYL DIPHOSPHATE SYNTHASE"/>
    <property type="match status" value="1"/>
</dbReference>
<dbReference type="InterPro" id="IPR053378">
    <property type="entry name" value="Prenyl_diphosphate_synthase"/>
</dbReference>
<evidence type="ECO:0000256" key="2">
    <source>
        <dbReference type="ARBA" id="ARBA00006706"/>
    </source>
</evidence>
<gene>
    <name evidence="13" type="ORF">EQG49_09925</name>
</gene>
<dbReference type="GO" id="GO:0005737">
    <property type="term" value="C:cytoplasm"/>
    <property type="evidence" value="ECO:0007669"/>
    <property type="project" value="UniProtKB-ARBA"/>
</dbReference>
<dbReference type="RefSeq" id="WP_133363831.1">
    <property type="nucleotide sequence ID" value="NZ_CP037940.1"/>
</dbReference>
<accession>A0A4P6YVD7</accession>
<evidence type="ECO:0000256" key="12">
    <source>
        <dbReference type="RuleBase" id="RU004466"/>
    </source>
</evidence>
<reference evidence="14" key="1">
    <citation type="submission" date="2019-03" db="EMBL/GenBank/DDBJ databases">
        <title>Weissella sp. 26KH-42 Genome sequencing.</title>
        <authorList>
            <person name="Heo J."/>
            <person name="Kim S.-J."/>
            <person name="Kim J.-S."/>
            <person name="Hong S.-B."/>
            <person name="Kwon S.-W."/>
        </authorList>
    </citation>
    <scope>NUCLEOTIDE SEQUENCE [LARGE SCALE GENOMIC DNA]</scope>
    <source>
        <strain evidence="14">26KH-42</strain>
    </source>
</reference>
<evidence type="ECO:0000256" key="8">
    <source>
        <dbReference type="ARBA" id="ARBA00023229"/>
    </source>
</evidence>
<comment type="similarity">
    <text evidence="2 12">Belongs to the FPP/GGPP synthase family.</text>
</comment>
<evidence type="ECO:0000256" key="9">
    <source>
        <dbReference type="ARBA" id="ARBA00032380"/>
    </source>
</evidence>
<dbReference type="InterPro" id="IPR008949">
    <property type="entry name" value="Isoprenoid_synthase_dom_sf"/>
</dbReference>
<dbReference type="PROSITE" id="PS00444">
    <property type="entry name" value="POLYPRENYL_SYNTHASE_2"/>
    <property type="match status" value="1"/>
</dbReference>
<dbReference type="OrthoDB" id="9805316at2"/>
<evidence type="ECO:0000256" key="1">
    <source>
        <dbReference type="ARBA" id="ARBA00001946"/>
    </source>
</evidence>
<dbReference type="GO" id="GO:0004337">
    <property type="term" value="F:(2E,6E)-farnesyl diphosphate synthase activity"/>
    <property type="evidence" value="ECO:0007669"/>
    <property type="project" value="UniProtKB-EC"/>
</dbReference>
<dbReference type="GO" id="GO:0016114">
    <property type="term" value="P:terpenoid biosynthetic process"/>
    <property type="evidence" value="ECO:0007669"/>
    <property type="project" value="UniProtKB-ARBA"/>
</dbReference>
<dbReference type="KEGG" id="wei:EQG49_09925"/>
<evidence type="ECO:0000313" key="14">
    <source>
        <dbReference type="Proteomes" id="UP000292886"/>
    </source>
</evidence>
<keyword evidence="7" id="KW-0460">Magnesium</keyword>
<dbReference type="InterPro" id="IPR000092">
    <property type="entry name" value="Polyprenyl_synt"/>
</dbReference>
<evidence type="ECO:0000256" key="4">
    <source>
        <dbReference type="ARBA" id="ARBA00015100"/>
    </source>
</evidence>
<dbReference type="Proteomes" id="UP000292886">
    <property type="component" value="Chromosome"/>
</dbReference>
<dbReference type="InterPro" id="IPR033749">
    <property type="entry name" value="Polyprenyl_synt_CS"/>
</dbReference>
<comment type="catalytic activity">
    <reaction evidence="11">
        <text>isopentenyl diphosphate + (2E)-geranyl diphosphate = (2E,6E)-farnesyl diphosphate + diphosphate</text>
        <dbReference type="Rhea" id="RHEA:19361"/>
        <dbReference type="ChEBI" id="CHEBI:33019"/>
        <dbReference type="ChEBI" id="CHEBI:58057"/>
        <dbReference type="ChEBI" id="CHEBI:128769"/>
        <dbReference type="ChEBI" id="CHEBI:175763"/>
        <dbReference type="EC" id="2.5.1.10"/>
    </reaction>
</comment>
<dbReference type="SFLD" id="SFLDG01017">
    <property type="entry name" value="Polyprenyl_Transferase_Like"/>
    <property type="match status" value="1"/>
</dbReference>
<dbReference type="CDD" id="cd00685">
    <property type="entry name" value="Trans_IPPS_HT"/>
    <property type="match status" value="1"/>
</dbReference>